<sequence>MMSFRGRYATYPSLEGRVVVISGGAMGIGASMVEHFAMQGSQVIFLDIAAQAATDLIQRVLGLGAPHRPAFYQCDLTDIDGALKPVAAKILADHPKVDGLINNAAGTAKGEKKPTMDITPEDWEASFNVNLRHQFFLTQALMPGLLATGAASVVNMGSISWAIPATGALAYTTCKAAVVGLTRTLAHEFGPEGVRVNSIMPGSIATEREKRDVHTPEYKALVLGRQAIKRLLQPDDIARTALWLIADDSGGFTNQSIVVDGGWI</sequence>
<accession>R8B8Y4</accession>
<keyword evidence="5" id="KW-1185">Reference proteome</keyword>
<gene>
    <name evidence="4" type="ORF">UCRPA7_8826</name>
</gene>
<comment type="similarity">
    <text evidence="1">Belongs to the short-chain dehydrogenases/reductases (SDR) family.</text>
</comment>
<dbReference type="AlphaFoldDB" id="R8B8Y4"/>
<evidence type="ECO:0000256" key="1">
    <source>
        <dbReference type="ARBA" id="ARBA00006484"/>
    </source>
</evidence>
<keyword evidence="2" id="KW-0521">NADP</keyword>
<dbReference type="KEGG" id="tmn:UCRPA7_8826"/>
<proteinExistence type="inferred from homology"/>
<evidence type="ECO:0000313" key="5">
    <source>
        <dbReference type="Proteomes" id="UP000014074"/>
    </source>
</evidence>
<dbReference type="FunFam" id="3.40.50.720:FF:000084">
    <property type="entry name" value="Short-chain dehydrogenase reductase"/>
    <property type="match status" value="1"/>
</dbReference>
<dbReference type="PANTHER" id="PTHR24321">
    <property type="entry name" value="DEHYDROGENASES, SHORT CHAIN"/>
    <property type="match status" value="1"/>
</dbReference>
<dbReference type="RefSeq" id="XP_007919527.1">
    <property type="nucleotide sequence ID" value="XM_007921336.1"/>
</dbReference>
<dbReference type="Gene3D" id="3.40.50.720">
    <property type="entry name" value="NAD(P)-binding Rossmann-like Domain"/>
    <property type="match status" value="1"/>
</dbReference>
<keyword evidence="3" id="KW-0560">Oxidoreductase</keyword>
<name>R8B8Y4_PHAM7</name>
<dbReference type="PRINTS" id="PR00080">
    <property type="entry name" value="SDRFAMILY"/>
</dbReference>
<dbReference type="Pfam" id="PF13561">
    <property type="entry name" value="adh_short_C2"/>
    <property type="match status" value="1"/>
</dbReference>
<dbReference type="OrthoDB" id="47007at2759"/>
<dbReference type="InterPro" id="IPR036291">
    <property type="entry name" value="NAD(P)-bd_dom_sf"/>
</dbReference>
<reference evidence="5" key="1">
    <citation type="journal article" date="2013" name="Genome Announc.">
        <title>Draft genome sequence of the ascomycete Phaeoacremonium aleophilum strain UCR-PA7, a causal agent of the esca disease complex in grapevines.</title>
        <authorList>
            <person name="Blanco-Ulate B."/>
            <person name="Rolshausen P."/>
            <person name="Cantu D."/>
        </authorList>
    </citation>
    <scope>NUCLEOTIDE SEQUENCE [LARGE SCALE GENOMIC DNA]</scope>
    <source>
        <strain evidence="5">UCR-PA7</strain>
    </source>
</reference>
<dbReference type="SUPFAM" id="SSF51735">
    <property type="entry name" value="NAD(P)-binding Rossmann-fold domains"/>
    <property type="match status" value="1"/>
</dbReference>
<dbReference type="GO" id="GO:0016491">
    <property type="term" value="F:oxidoreductase activity"/>
    <property type="evidence" value="ECO:0007669"/>
    <property type="project" value="UniProtKB-KW"/>
</dbReference>
<dbReference type="PRINTS" id="PR00081">
    <property type="entry name" value="GDHRDH"/>
</dbReference>
<evidence type="ECO:0000256" key="2">
    <source>
        <dbReference type="ARBA" id="ARBA00022857"/>
    </source>
</evidence>
<dbReference type="InterPro" id="IPR002347">
    <property type="entry name" value="SDR_fam"/>
</dbReference>
<dbReference type="Proteomes" id="UP000014074">
    <property type="component" value="Unassembled WGS sequence"/>
</dbReference>
<dbReference type="eggNOG" id="KOG0725">
    <property type="taxonomic scope" value="Eukaryota"/>
</dbReference>
<evidence type="ECO:0000256" key="3">
    <source>
        <dbReference type="ARBA" id="ARBA00023002"/>
    </source>
</evidence>
<dbReference type="InterPro" id="IPR020904">
    <property type="entry name" value="Sc_DH/Rdtase_CS"/>
</dbReference>
<dbReference type="PANTHER" id="PTHR24321:SF8">
    <property type="entry name" value="ESTRADIOL 17-BETA-DEHYDROGENASE 8-RELATED"/>
    <property type="match status" value="1"/>
</dbReference>
<dbReference type="HOGENOM" id="CLU_010194_1_0_1"/>
<dbReference type="GeneID" id="19329716"/>
<dbReference type="CDD" id="cd05233">
    <property type="entry name" value="SDR_c"/>
    <property type="match status" value="1"/>
</dbReference>
<organism evidence="4 5">
    <name type="scientific">Phaeoacremonium minimum (strain UCR-PA7)</name>
    <name type="common">Esca disease fungus</name>
    <name type="synonym">Togninia minima</name>
    <dbReference type="NCBI Taxonomy" id="1286976"/>
    <lineage>
        <taxon>Eukaryota</taxon>
        <taxon>Fungi</taxon>
        <taxon>Dikarya</taxon>
        <taxon>Ascomycota</taxon>
        <taxon>Pezizomycotina</taxon>
        <taxon>Sordariomycetes</taxon>
        <taxon>Sordariomycetidae</taxon>
        <taxon>Togniniales</taxon>
        <taxon>Togniniaceae</taxon>
        <taxon>Phaeoacremonium</taxon>
    </lineage>
</organism>
<protein>
    <submittedName>
        <fullName evidence="4">Putative nad dependent epimerase dehydratase family protein</fullName>
    </submittedName>
</protein>
<evidence type="ECO:0000313" key="4">
    <source>
        <dbReference type="EMBL" id="EON95742.1"/>
    </source>
</evidence>
<dbReference type="EMBL" id="KB933378">
    <property type="protein sequence ID" value="EON95742.1"/>
    <property type="molecule type" value="Genomic_DNA"/>
</dbReference>
<dbReference type="PROSITE" id="PS00061">
    <property type="entry name" value="ADH_SHORT"/>
    <property type="match status" value="1"/>
</dbReference>